<sequence length="98" mass="11429">MKEDCRLYVRNFHKCQATTSLITPLPRNYSTSRHHGLSRCGAWTSLDRFPWLKDKYGIPNSMVTNNEIQFISNTLGKFYENLQITHKVTLAEHPQMNS</sequence>
<comment type="caution">
    <text evidence="1">The sequence shown here is derived from an EMBL/GenBank/DDBJ whole genome shotgun (WGS) entry which is preliminary data.</text>
</comment>
<dbReference type="AlphaFoldDB" id="A0A371E393"/>
<feature type="non-terminal residue" evidence="1">
    <location>
        <position position="1"/>
    </location>
</feature>
<reference evidence="1" key="1">
    <citation type="submission" date="2018-05" db="EMBL/GenBank/DDBJ databases">
        <title>Draft genome of Mucuna pruriens seed.</title>
        <authorList>
            <person name="Nnadi N.E."/>
            <person name="Vos R."/>
            <person name="Hasami M.H."/>
            <person name="Devisetty U.K."/>
            <person name="Aguiy J.C."/>
        </authorList>
    </citation>
    <scope>NUCLEOTIDE SEQUENCE [LARGE SCALE GENOMIC DNA]</scope>
    <source>
        <strain evidence="1">JCA_2017</strain>
    </source>
</reference>
<evidence type="ECO:0000313" key="1">
    <source>
        <dbReference type="EMBL" id="RDX60488.1"/>
    </source>
</evidence>
<proteinExistence type="predicted"/>
<protein>
    <recommendedName>
        <fullName evidence="3">Integrase catalytic domain-containing protein</fullName>
    </recommendedName>
</protein>
<dbReference type="Proteomes" id="UP000257109">
    <property type="component" value="Unassembled WGS sequence"/>
</dbReference>
<dbReference type="EMBL" id="QJKJ01016831">
    <property type="protein sequence ID" value="RDX60488.1"/>
    <property type="molecule type" value="Genomic_DNA"/>
</dbReference>
<name>A0A371E393_MUCPR</name>
<keyword evidence="2" id="KW-1185">Reference proteome</keyword>
<dbReference type="Gene3D" id="3.30.420.10">
    <property type="entry name" value="Ribonuclease H-like superfamily/Ribonuclease H"/>
    <property type="match status" value="1"/>
</dbReference>
<dbReference type="InterPro" id="IPR036397">
    <property type="entry name" value="RNaseH_sf"/>
</dbReference>
<gene>
    <name evidence="1" type="ORF">CR513_61366</name>
</gene>
<dbReference type="InterPro" id="IPR012337">
    <property type="entry name" value="RNaseH-like_sf"/>
</dbReference>
<accession>A0A371E393</accession>
<evidence type="ECO:0008006" key="3">
    <source>
        <dbReference type="Google" id="ProtNLM"/>
    </source>
</evidence>
<organism evidence="1 2">
    <name type="scientific">Mucuna pruriens</name>
    <name type="common">Velvet bean</name>
    <name type="synonym">Dolichos pruriens</name>
    <dbReference type="NCBI Taxonomy" id="157652"/>
    <lineage>
        <taxon>Eukaryota</taxon>
        <taxon>Viridiplantae</taxon>
        <taxon>Streptophyta</taxon>
        <taxon>Embryophyta</taxon>
        <taxon>Tracheophyta</taxon>
        <taxon>Spermatophyta</taxon>
        <taxon>Magnoliopsida</taxon>
        <taxon>eudicotyledons</taxon>
        <taxon>Gunneridae</taxon>
        <taxon>Pentapetalae</taxon>
        <taxon>rosids</taxon>
        <taxon>fabids</taxon>
        <taxon>Fabales</taxon>
        <taxon>Fabaceae</taxon>
        <taxon>Papilionoideae</taxon>
        <taxon>50 kb inversion clade</taxon>
        <taxon>NPAAA clade</taxon>
        <taxon>indigoferoid/millettioid clade</taxon>
        <taxon>Phaseoleae</taxon>
        <taxon>Mucuna</taxon>
    </lineage>
</organism>
<evidence type="ECO:0000313" key="2">
    <source>
        <dbReference type="Proteomes" id="UP000257109"/>
    </source>
</evidence>
<dbReference type="GO" id="GO:0003676">
    <property type="term" value="F:nucleic acid binding"/>
    <property type="evidence" value="ECO:0007669"/>
    <property type="project" value="InterPro"/>
</dbReference>
<dbReference type="SUPFAM" id="SSF53098">
    <property type="entry name" value="Ribonuclease H-like"/>
    <property type="match status" value="1"/>
</dbReference>